<protein>
    <submittedName>
        <fullName evidence="3">ATP-binding protein</fullName>
    </submittedName>
</protein>
<sequence length="137" mass="14729">MNTRRKALMGTCMLWSCETTLAARPISASRARGFVRDCLAEHALSHLSSDVELVVSELSTNAVVHTATSFTVLLHAYEDTLLLEVRDGSRVGPTLVAAQVLDTSGRGMALVDGLGRDWGVDTHADGGKSVWVTFSVR</sequence>
<accession>A0AAU7JX65</accession>
<gene>
    <name evidence="3" type="ORF">ABEG17_05840</name>
</gene>
<keyword evidence="1" id="KW-0808">Transferase</keyword>
<dbReference type="InterPro" id="IPR050267">
    <property type="entry name" value="Anti-sigma-factor_SerPK"/>
</dbReference>
<evidence type="ECO:0000256" key="1">
    <source>
        <dbReference type="ARBA" id="ARBA00022527"/>
    </source>
</evidence>
<dbReference type="InterPro" id="IPR036890">
    <property type="entry name" value="HATPase_C_sf"/>
</dbReference>
<dbReference type="PANTHER" id="PTHR35526:SF3">
    <property type="entry name" value="ANTI-SIGMA-F FACTOR RSBW"/>
    <property type="match status" value="1"/>
</dbReference>
<dbReference type="GO" id="GO:0004674">
    <property type="term" value="F:protein serine/threonine kinase activity"/>
    <property type="evidence" value="ECO:0007669"/>
    <property type="project" value="UniProtKB-KW"/>
</dbReference>
<reference evidence="3" key="1">
    <citation type="submission" date="2024-05" db="EMBL/GenBank/DDBJ databases">
        <authorList>
            <person name="Kim S."/>
            <person name="Heo J."/>
            <person name="Choi H."/>
            <person name="Choi Y."/>
            <person name="Kwon S.-W."/>
            <person name="Kim Y."/>
        </authorList>
    </citation>
    <scope>NUCLEOTIDE SEQUENCE</scope>
    <source>
        <strain evidence="3">KACC 23699</strain>
    </source>
</reference>
<dbReference type="AlphaFoldDB" id="A0AAU7JX65"/>
<dbReference type="GO" id="GO:0005524">
    <property type="term" value="F:ATP binding"/>
    <property type="evidence" value="ECO:0007669"/>
    <property type="project" value="UniProtKB-KW"/>
</dbReference>
<keyword evidence="1" id="KW-0723">Serine/threonine-protein kinase</keyword>
<feature type="domain" description="Histidine kinase/HSP90-like ATPase" evidence="2">
    <location>
        <begin position="22"/>
        <end position="133"/>
    </location>
</feature>
<keyword evidence="3" id="KW-0067">ATP-binding</keyword>
<keyword evidence="3" id="KW-0547">Nucleotide-binding</keyword>
<dbReference type="InterPro" id="IPR003594">
    <property type="entry name" value="HATPase_dom"/>
</dbReference>
<dbReference type="CDD" id="cd16936">
    <property type="entry name" value="HATPase_RsbW-like"/>
    <property type="match status" value="1"/>
</dbReference>
<proteinExistence type="predicted"/>
<organism evidence="3">
    <name type="scientific">Pedococcus sp. KACC 23699</name>
    <dbReference type="NCBI Taxonomy" id="3149228"/>
    <lineage>
        <taxon>Bacteria</taxon>
        <taxon>Bacillati</taxon>
        <taxon>Actinomycetota</taxon>
        <taxon>Actinomycetes</taxon>
        <taxon>Micrococcales</taxon>
        <taxon>Intrasporangiaceae</taxon>
        <taxon>Pedococcus</taxon>
    </lineage>
</organism>
<dbReference type="EMBL" id="CP157483">
    <property type="protein sequence ID" value="XBO44860.1"/>
    <property type="molecule type" value="Genomic_DNA"/>
</dbReference>
<dbReference type="PANTHER" id="PTHR35526">
    <property type="entry name" value="ANTI-SIGMA-F FACTOR RSBW-RELATED"/>
    <property type="match status" value="1"/>
</dbReference>
<dbReference type="Gene3D" id="3.30.565.10">
    <property type="entry name" value="Histidine kinase-like ATPase, C-terminal domain"/>
    <property type="match status" value="1"/>
</dbReference>
<dbReference type="Pfam" id="PF13581">
    <property type="entry name" value="HATPase_c_2"/>
    <property type="match status" value="1"/>
</dbReference>
<dbReference type="SUPFAM" id="SSF55874">
    <property type="entry name" value="ATPase domain of HSP90 chaperone/DNA topoisomerase II/histidine kinase"/>
    <property type="match status" value="1"/>
</dbReference>
<evidence type="ECO:0000259" key="2">
    <source>
        <dbReference type="Pfam" id="PF13581"/>
    </source>
</evidence>
<keyword evidence="1" id="KW-0418">Kinase</keyword>
<dbReference type="RefSeq" id="WP_406832344.1">
    <property type="nucleotide sequence ID" value="NZ_CP157483.1"/>
</dbReference>
<evidence type="ECO:0000313" key="3">
    <source>
        <dbReference type="EMBL" id="XBO44860.1"/>
    </source>
</evidence>
<name>A0AAU7JX65_9MICO</name>